<dbReference type="InterPro" id="IPR003399">
    <property type="entry name" value="Mce/MlaD"/>
</dbReference>
<dbReference type="Proteomes" id="UP001275440">
    <property type="component" value="Unassembled WGS sequence"/>
</dbReference>
<dbReference type="InterPro" id="IPR024516">
    <property type="entry name" value="Mce_C"/>
</dbReference>
<feature type="transmembrane region" description="Helical" evidence="1">
    <location>
        <begin position="20"/>
        <end position="41"/>
    </location>
</feature>
<evidence type="ECO:0000259" key="3">
    <source>
        <dbReference type="Pfam" id="PF11887"/>
    </source>
</evidence>
<dbReference type="NCBIfam" id="TIGR00996">
    <property type="entry name" value="Mtu_fam_mce"/>
    <property type="match status" value="1"/>
</dbReference>
<protein>
    <submittedName>
        <fullName evidence="4">MCE family protein</fullName>
    </submittedName>
</protein>
<dbReference type="PANTHER" id="PTHR33371">
    <property type="entry name" value="INTERMEMBRANE PHOSPHOLIPID TRANSPORT SYSTEM BINDING PROTEIN MLAD-RELATED"/>
    <property type="match status" value="1"/>
</dbReference>
<evidence type="ECO:0000313" key="5">
    <source>
        <dbReference type="Proteomes" id="UP001275440"/>
    </source>
</evidence>
<feature type="domain" description="Mammalian cell entry C-terminal" evidence="3">
    <location>
        <begin position="126"/>
        <end position="295"/>
    </location>
</feature>
<comment type="caution">
    <text evidence="4">The sequence shown here is derived from an EMBL/GenBank/DDBJ whole genome shotgun (WGS) entry which is preliminary data.</text>
</comment>
<dbReference type="Pfam" id="PF02470">
    <property type="entry name" value="MlaD"/>
    <property type="match status" value="1"/>
</dbReference>
<reference evidence="4 5" key="1">
    <citation type="submission" date="2019-10" db="EMBL/GenBank/DDBJ databases">
        <title>Draft Genome Assembly of Rhodococcus zopfii DSM44189.</title>
        <authorList>
            <person name="Sutton J.M."/>
            <person name="Akob D.M."/>
            <person name="Bushman T.J."/>
        </authorList>
    </citation>
    <scope>NUCLEOTIDE SEQUENCE [LARGE SCALE GENOMIC DNA]</scope>
    <source>
        <strain evidence="4 5">DSM 44189</strain>
    </source>
</reference>
<gene>
    <name evidence="4" type="ORF">F8M49_19170</name>
</gene>
<keyword evidence="1" id="KW-0812">Transmembrane</keyword>
<name>A0ABU3WTL9_9NOCA</name>
<evidence type="ECO:0000259" key="2">
    <source>
        <dbReference type="Pfam" id="PF02470"/>
    </source>
</evidence>
<keyword evidence="5" id="KW-1185">Reference proteome</keyword>
<accession>A0ABU3WTL9</accession>
<feature type="domain" description="Mce/MlaD" evidence="2">
    <location>
        <begin position="44"/>
        <end position="118"/>
    </location>
</feature>
<dbReference type="Pfam" id="PF11887">
    <property type="entry name" value="Mce4_CUP1"/>
    <property type="match status" value="1"/>
</dbReference>
<organism evidence="4 5">
    <name type="scientific">Rhodococcus zopfii</name>
    <dbReference type="NCBI Taxonomy" id="43772"/>
    <lineage>
        <taxon>Bacteria</taxon>
        <taxon>Bacillati</taxon>
        <taxon>Actinomycetota</taxon>
        <taxon>Actinomycetes</taxon>
        <taxon>Mycobacteriales</taxon>
        <taxon>Nocardiaceae</taxon>
        <taxon>Rhodococcus</taxon>
    </lineage>
</organism>
<keyword evidence="1" id="KW-1133">Transmembrane helix</keyword>
<proteinExistence type="predicted"/>
<dbReference type="PRINTS" id="PR01782">
    <property type="entry name" value="MCEVIRFACTOR"/>
</dbReference>
<dbReference type="InterPro" id="IPR005693">
    <property type="entry name" value="Mce"/>
</dbReference>
<evidence type="ECO:0000256" key="1">
    <source>
        <dbReference type="SAM" id="Phobius"/>
    </source>
</evidence>
<evidence type="ECO:0000313" key="4">
    <source>
        <dbReference type="EMBL" id="MDV2476914.1"/>
    </source>
</evidence>
<keyword evidence="1" id="KW-0472">Membrane</keyword>
<dbReference type="InterPro" id="IPR052336">
    <property type="entry name" value="MlaD_Phospholipid_Transporter"/>
</dbReference>
<sequence length="342" mass="36403">MRTGMIRQFREMNQVRIGVIGTAVLVVIVLAALNFGSLPFVDTGRTYHARFVDAGGLNTGDAVQVSGKDAGRVSAIEIDGDAVRVTFTVDDRVVLGTDTTVEIATATALGARMLRVRPAGPGEVDEDTTFDLDRTTAPYQLTEALGDLTTTAADIDTAQVAESMRVLSDTLRRTPDDIGAALDGVQRLSATVASRDESLRALLGNAERVTAVLSERSEQVDGLIVDAELILRELDLRQRSLATLFGNVNALSVELTNLVADNETQLAPTLERVDAVLDVLTRNRDNITLAIARLGPYATELGEAVASGPFFNSYIQNLLPLEVIEPALTDALERAGASGGTP</sequence>
<dbReference type="EMBL" id="WBMO01000001">
    <property type="protein sequence ID" value="MDV2476914.1"/>
    <property type="molecule type" value="Genomic_DNA"/>
</dbReference>
<dbReference type="PANTHER" id="PTHR33371:SF18">
    <property type="entry name" value="MCE-FAMILY PROTEIN MCE3C"/>
    <property type="match status" value="1"/>
</dbReference>